<dbReference type="Proteomes" id="UP000232688">
    <property type="component" value="Unassembled WGS sequence"/>
</dbReference>
<proteinExistence type="predicted"/>
<dbReference type="VEuPathDB" id="FungiDB:RhiirA1_483649"/>
<protein>
    <submittedName>
        <fullName evidence="1">Uncharacterized protein</fullName>
    </submittedName>
</protein>
<reference evidence="1 2" key="2">
    <citation type="submission" date="2017-10" db="EMBL/GenBank/DDBJ databases">
        <title>Genome analyses suggest a sexual origin of heterokaryosis in a supposedly ancient asexual fungus.</title>
        <authorList>
            <person name="Corradi N."/>
            <person name="Sedzielewska K."/>
            <person name="Noel J."/>
            <person name="Charron P."/>
            <person name="Farinelli L."/>
            <person name="Marton T."/>
            <person name="Kruger M."/>
            <person name="Pelin A."/>
            <person name="Brachmann A."/>
            <person name="Corradi N."/>
        </authorList>
    </citation>
    <scope>NUCLEOTIDE SEQUENCE [LARGE SCALE GENOMIC DNA]</scope>
    <source>
        <strain evidence="1 2">A1</strain>
    </source>
</reference>
<evidence type="ECO:0000313" key="1">
    <source>
        <dbReference type="EMBL" id="PKC51480.1"/>
    </source>
</evidence>
<name>A0A2N0QK92_9GLOM</name>
<reference evidence="1 2" key="1">
    <citation type="submission" date="2017-10" db="EMBL/GenBank/DDBJ databases">
        <title>Extensive intraspecific genome diversity in a model arbuscular mycorrhizal fungus.</title>
        <authorList>
            <person name="Chen E.C.H."/>
            <person name="Morin E."/>
            <person name="Baudet D."/>
            <person name="Noel J."/>
            <person name="Ndikumana S."/>
            <person name="Charron P."/>
            <person name="St-Onge C."/>
            <person name="Giorgi J."/>
            <person name="Grigoriev I.V."/>
            <person name="Roux C."/>
            <person name="Martin F.M."/>
            <person name="Corradi N."/>
        </authorList>
    </citation>
    <scope>NUCLEOTIDE SEQUENCE [LARGE SCALE GENOMIC DNA]</scope>
    <source>
        <strain evidence="1 2">A1</strain>
    </source>
</reference>
<organism evidence="1 2">
    <name type="scientific">Rhizophagus irregularis</name>
    <dbReference type="NCBI Taxonomy" id="588596"/>
    <lineage>
        <taxon>Eukaryota</taxon>
        <taxon>Fungi</taxon>
        <taxon>Fungi incertae sedis</taxon>
        <taxon>Mucoromycota</taxon>
        <taxon>Glomeromycotina</taxon>
        <taxon>Glomeromycetes</taxon>
        <taxon>Glomerales</taxon>
        <taxon>Glomeraceae</taxon>
        <taxon>Rhizophagus</taxon>
    </lineage>
</organism>
<comment type="caution">
    <text evidence="1">The sequence shown here is derived from an EMBL/GenBank/DDBJ whole genome shotgun (WGS) entry which is preliminary data.</text>
</comment>
<accession>A0A2N0QK92</accession>
<gene>
    <name evidence="1" type="ORF">RhiirA1_483649</name>
</gene>
<dbReference type="AlphaFoldDB" id="A0A2N0QK92"/>
<evidence type="ECO:0000313" key="2">
    <source>
        <dbReference type="Proteomes" id="UP000232688"/>
    </source>
</evidence>
<sequence>MGCRRSKISQKKSQARFKVLKAARKSQLRQLEDMIDNRLTFSIADLQCKIPISDMIDNRLHIR</sequence>
<dbReference type="EMBL" id="LLXH01007561">
    <property type="protein sequence ID" value="PKC51480.1"/>
    <property type="molecule type" value="Genomic_DNA"/>
</dbReference>